<evidence type="ECO:0000313" key="3">
    <source>
        <dbReference type="EMBL" id="KRZ99731.1"/>
    </source>
</evidence>
<keyword evidence="4" id="KW-1185">Reference proteome</keyword>
<gene>
    <name evidence="3" type="ORF">AC631_04498</name>
</gene>
<dbReference type="AlphaFoldDB" id="A0A0V1PTZ7"/>
<accession>A0A0V1PTZ7</accession>
<proteinExistence type="predicted"/>
<name>A0A0V1PTZ7_9ASCO</name>
<dbReference type="Proteomes" id="UP000054251">
    <property type="component" value="Unassembled WGS sequence"/>
</dbReference>
<organism evidence="3 4">
    <name type="scientific">Debaryomyces fabryi</name>
    <dbReference type="NCBI Taxonomy" id="58627"/>
    <lineage>
        <taxon>Eukaryota</taxon>
        <taxon>Fungi</taxon>
        <taxon>Dikarya</taxon>
        <taxon>Ascomycota</taxon>
        <taxon>Saccharomycotina</taxon>
        <taxon>Pichiomycetes</taxon>
        <taxon>Debaryomycetaceae</taxon>
        <taxon>Debaryomyces</taxon>
    </lineage>
</organism>
<comment type="caution">
    <text evidence="3">The sequence shown here is derived from an EMBL/GenBank/DDBJ whole genome shotgun (WGS) entry which is preliminary data.</text>
</comment>
<dbReference type="GeneID" id="26841507"/>
<feature type="compositionally biased region" description="Acidic residues" evidence="2">
    <location>
        <begin position="1"/>
        <end position="16"/>
    </location>
</feature>
<feature type="region of interest" description="Disordered" evidence="2">
    <location>
        <begin position="1"/>
        <end position="59"/>
    </location>
</feature>
<evidence type="ECO:0000256" key="1">
    <source>
        <dbReference type="SAM" id="Coils"/>
    </source>
</evidence>
<evidence type="ECO:0000313" key="4">
    <source>
        <dbReference type="Proteomes" id="UP000054251"/>
    </source>
</evidence>
<dbReference type="OrthoDB" id="4082095at2759"/>
<feature type="coiled-coil region" evidence="1">
    <location>
        <begin position="80"/>
        <end position="120"/>
    </location>
</feature>
<dbReference type="RefSeq" id="XP_015465834.1">
    <property type="nucleotide sequence ID" value="XM_015613327.1"/>
</dbReference>
<feature type="compositionally biased region" description="Polar residues" evidence="2">
    <location>
        <begin position="44"/>
        <end position="59"/>
    </location>
</feature>
<reference evidence="3 4" key="1">
    <citation type="submission" date="2015-11" db="EMBL/GenBank/DDBJ databases">
        <title>The genome of Debaryomyces fabryi.</title>
        <authorList>
            <person name="Tafer H."/>
            <person name="Lopandic K."/>
        </authorList>
    </citation>
    <scope>NUCLEOTIDE SEQUENCE [LARGE SCALE GENOMIC DNA]</scope>
    <source>
        <strain evidence="3 4">CBS 789</strain>
    </source>
</reference>
<evidence type="ECO:0000256" key="2">
    <source>
        <dbReference type="SAM" id="MobiDB-lite"/>
    </source>
</evidence>
<dbReference type="EMBL" id="LMYN01000123">
    <property type="protein sequence ID" value="KRZ99731.1"/>
    <property type="molecule type" value="Genomic_DNA"/>
</dbReference>
<protein>
    <submittedName>
        <fullName evidence="3">Uncharacterized protein</fullName>
    </submittedName>
</protein>
<keyword evidence="1" id="KW-0175">Coiled coil</keyword>
<sequence>MSSTDSDNDSDSDEFSILDIIGSQKNTNTKNYRSKARADESKDLPTTTSNKSHHGSNIISHEPRDEFDIELPTIFLTDAKKNEELAKKNARIRADLAEDERNMQQEYKRLQRRKQQIIDELNDNGVIGQNFILTNDRDNQFVERLLQSDLKGSKTDNLTQRHFYLYSNPSVENNLDTGVPFPINISTLYIELRPENYENLYLNVSPFFTQFFNYIIVNVHDLNCLILFSRFLEFLYKSDFISLDSITEKEFVTYVKSIGGETKYIKPDSHTQMPLRLLHYNSQYRLTIVRLSIVFCYVLFVTKNDCTVAEDTLYKTMLKTFLLSLCDFNFNEGNVNELITNFITPVFMNFVNWRRDKLMNGQQQVKPTSEEEVYVMHDILLSEFNEAMNHELRTCLYEERDNIETEQQKFRKIDYELHHNILRLLNLSIRFQAEPFSMRIIISLCLTFMDDSDYTLCSLYKRNPTLEELNMKTCNFTPSSKFIISIINKLNALNITECLDSNDIEQINFIYRNYYKLLLFNYVVFETFHSNLNTIQNRQNFERIKQSNYLNLKQLADSINKLKDSVHRQLGELSNISLIGESSPYKDDVIHIITEYYHLLHYLATKCDKEMMLIHNDTFYDDKILQ</sequence>